<gene>
    <name evidence="2" type="ORF">OIDMADRAFT_136054</name>
</gene>
<sequence>MTVDGRIFREKFVPWRKTRRVIDLGLTKTWIDDCVNQHGGTCRPLLDGDTRADIKPPETFRLVDVGNCSIYTLPYKPGGEDMPKFAALSYVWGHGDSVKLEKENLEKWSQPGALINVDLPRTIKDAIDCTRMLDLRYLWTDRLCIVQDDPDERTSTVRHMHGIYTNAYFTIVAASGHSCHAGLKGHSTQASWSQPESFNIRDIELTLAGFDTFKELRESEWVTRGWTFQEAVCSRRSLLLMESSAAFWC</sequence>
<dbReference type="Proteomes" id="UP000054321">
    <property type="component" value="Unassembled WGS sequence"/>
</dbReference>
<evidence type="ECO:0000313" key="2">
    <source>
        <dbReference type="EMBL" id="KIM94411.1"/>
    </source>
</evidence>
<proteinExistence type="predicted"/>
<dbReference type="PANTHER" id="PTHR33112:SF16">
    <property type="entry name" value="HETEROKARYON INCOMPATIBILITY DOMAIN-CONTAINING PROTEIN"/>
    <property type="match status" value="1"/>
</dbReference>
<dbReference type="STRING" id="913774.A0A0C3GVQ3"/>
<dbReference type="EMBL" id="KN832890">
    <property type="protein sequence ID" value="KIM94411.1"/>
    <property type="molecule type" value="Genomic_DNA"/>
</dbReference>
<name>A0A0C3GVQ3_OIDMZ</name>
<feature type="domain" description="Heterokaryon incompatibility" evidence="1">
    <location>
        <begin position="85"/>
        <end position="230"/>
    </location>
</feature>
<dbReference type="HOGENOM" id="CLU_002639_4_1_1"/>
<dbReference type="Pfam" id="PF06985">
    <property type="entry name" value="HET"/>
    <property type="match status" value="1"/>
</dbReference>
<accession>A0A0C3GVQ3</accession>
<reference evidence="3" key="2">
    <citation type="submission" date="2015-01" db="EMBL/GenBank/DDBJ databases">
        <title>Evolutionary Origins and Diversification of the Mycorrhizal Mutualists.</title>
        <authorList>
            <consortium name="DOE Joint Genome Institute"/>
            <consortium name="Mycorrhizal Genomics Consortium"/>
            <person name="Kohler A."/>
            <person name="Kuo A."/>
            <person name="Nagy L.G."/>
            <person name="Floudas D."/>
            <person name="Copeland A."/>
            <person name="Barry K.W."/>
            <person name="Cichocki N."/>
            <person name="Veneault-Fourrey C."/>
            <person name="LaButti K."/>
            <person name="Lindquist E.A."/>
            <person name="Lipzen A."/>
            <person name="Lundell T."/>
            <person name="Morin E."/>
            <person name="Murat C."/>
            <person name="Riley R."/>
            <person name="Ohm R."/>
            <person name="Sun H."/>
            <person name="Tunlid A."/>
            <person name="Henrissat B."/>
            <person name="Grigoriev I.V."/>
            <person name="Hibbett D.S."/>
            <person name="Martin F."/>
        </authorList>
    </citation>
    <scope>NUCLEOTIDE SEQUENCE [LARGE SCALE GENOMIC DNA]</scope>
    <source>
        <strain evidence="3">Zn</strain>
    </source>
</reference>
<protein>
    <recommendedName>
        <fullName evidence="1">Heterokaryon incompatibility domain-containing protein</fullName>
    </recommendedName>
</protein>
<reference evidence="2 3" key="1">
    <citation type="submission" date="2014-04" db="EMBL/GenBank/DDBJ databases">
        <authorList>
            <consortium name="DOE Joint Genome Institute"/>
            <person name="Kuo A."/>
            <person name="Martino E."/>
            <person name="Perotto S."/>
            <person name="Kohler A."/>
            <person name="Nagy L.G."/>
            <person name="Floudas D."/>
            <person name="Copeland A."/>
            <person name="Barry K.W."/>
            <person name="Cichocki N."/>
            <person name="Veneault-Fourrey C."/>
            <person name="LaButti K."/>
            <person name="Lindquist E.A."/>
            <person name="Lipzen A."/>
            <person name="Lundell T."/>
            <person name="Morin E."/>
            <person name="Murat C."/>
            <person name="Sun H."/>
            <person name="Tunlid A."/>
            <person name="Henrissat B."/>
            <person name="Grigoriev I.V."/>
            <person name="Hibbett D.S."/>
            <person name="Martin F."/>
            <person name="Nordberg H.P."/>
            <person name="Cantor M.N."/>
            <person name="Hua S.X."/>
        </authorList>
    </citation>
    <scope>NUCLEOTIDE SEQUENCE [LARGE SCALE GENOMIC DNA]</scope>
    <source>
        <strain evidence="2 3">Zn</strain>
    </source>
</reference>
<dbReference type="InParanoid" id="A0A0C3GVQ3"/>
<feature type="non-terminal residue" evidence="2">
    <location>
        <position position="249"/>
    </location>
</feature>
<evidence type="ECO:0000313" key="3">
    <source>
        <dbReference type="Proteomes" id="UP000054321"/>
    </source>
</evidence>
<organism evidence="2 3">
    <name type="scientific">Oidiodendron maius (strain Zn)</name>
    <dbReference type="NCBI Taxonomy" id="913774"/>
    <lineage>
        <taxon>Eukaryota</taxon>
        <taxon>Fungi</taxon>
        <taxon>Dikarya</taxon>
        <taxon>Ascomycota</taxon>
        <taxon>Pezizomycotina</taxon>
        <taxon>Leotiomycetes</taxon>
        <taxon>Leotiomycetes incertae sedis</taxon>
        <taxon>Myxotrichaceae</taxon>
        <taxon>Oidiodendron</taxon>
    </lineage>
</organism>
<keyword evidence="3" id="KW-1185">Reference proteome</keyword>
<evidence type="ECO:0000259" key="1">
    <source>
        <dbReference type="Pfam" id="PF06985"/>
    </source>
</evidence>
<dbReference type="OrthoDB" id="2958217at2759"/>
<dbReference type="PANTHER" id="PTHR33112">
    <property type="entry name" value="DOMAIN PROTEIN, PUTATIVE-RELATED"/>
    <property type="match status" value="1"/>
</dbReference>
<dbReference type="InterPro" id="IPR010730">
    <property type="entry name" value="HET"/>
</dbReference>
<dbReference type="AlphaFoldDB" id="A0A0C3GVQ3"/>